<accession>A0A0L8G1Q2</accession>
<feature type="transmembrane region" description="Helical" evidence="9">
    <location>
        <begin position="34"/>
        <end position="54"/>
    </location>
</feature>
<dbReference type="Pfam" id="PF00876">
    <property type="entry name" value="Innexin"/>
    <property type="match status" value="1"/>
</dbReference>
<evidence type="ECO:0000256" key="1">
    <source>
        <dbReference type="ARBA" id="ARBA00004651"/>
    </source>
</evidence>
<evidence type="ECO:0000256" key="6">
    <source>
        <dbReference type="ARBA" id="ARBA00023065"/>
    </source>
</evidence>
<dbReference type="STRING" id="37653.A0A0L8G1Q2"/>
<gene>
    <name evidence="9" type="primary">inx</name>
    <name evidence="10" type="ORF">OCBIM_22002710mg</name>
</gene>
<evidence type="ECO:0000256" key="9">
    <source>
        <dbReference type="RuleBase" id="RU010713"/>
    </source>
</evidence>
<dbReference type="GO" id="GO:0005921">
    <property type="term" value="C:gap junction"/>
    <property type="evidence" value="ECO:0007669"/>
    <property type="project" value="UniProtKB-UniRule"/>
</dbReference>
<dbReference type="AlphaFoldDB" id="A0A0L8G1Q2"/>
<keyword evidence="2 9" id="KW-0813">Transport</keyword>
<comment type="subcellular location">
    <subcellularLocation>
        <location evidence="1 9">Cell membrane</location>
        <topology evidence="1 9">Multi-pass membrane protein</topology>
    </subcellularLocation>
</comment>
<dbReference type="PANTHER" id="PTHR11893:SF36">
    <property type="entry name" value="INNEXIN-5"/>
    <property type="match status" value="1"/>
</dbReference>
<dbReference type="EMBL" id="KQ424755">
    <property type="protein sequence ID" value="KOF70520.1"/>
    <property type="molecule type" value="Genomic_DNA"/>
</dbReference>
<dbReference type="PRINTS" id="PR01262">
    <property type="entry name" value="INNEXIN"/>
</dbReference>
<evidence type="ECO:0000256" key="4">
    <source>
        <dbReference type="ARBA" id="ARBA00022692"/>
    </source>
</evidence>
<evidence type="ECO:0000256" key="7">
    <source>
        <dbReference type="ARBA" id="ARBA00023136"/>
    </source>
</evidence>
<evidence type="ECO:0000256" key="8">
    <source>
        <dbReference type="ARBA" id="ARBA00023303"/>
    </source>
</evidence>
<dbReference type="OMA" id="CQFFKFG"/>
<evidence type="ECO:0000313" key="10">
    <source>
        <dbReference type="EMBL" id="KOF70520.1"/>
    </source>
</evidence>
<evidence type="ECO:0000256" key="3">
    <source>
        <dbReference type="ARBA" id="ARBA00022475"/>
    </source>
</evidence>
<sequence length="407" mass="48350">MADFLALNSLLGGFATYSRLKGSNDDDWADRCNHLYTVLLLALFSIFVSTGQYVGDPIQCWCPAEFTSAFVAYTKYYCWISNTYYIPMRDVIPSEIHWRESKEINYYQWVPIILLFMALMFKIPCIIWRVFNGASGVSLEKIVDLTAATQIGSPVTRDQTIHHIAIYMDRWLETHREYHWNVIVRIRQKIAKFCCFFCGKREGTYLTGFYLFIKMLYVVNVFSQFFILNAFLGHNFYSMFGFEVVENLAKNYEWRESHRFPRVTLCDFQIRQLQNIHRYTVQCVLPINLFNEKIFIFIWFWLVLISAATSGNFLFWIYRVVFRQNRVKYIKKYLKITNNIHTIADKKLARRFADQYLRDDGIFVLRLVSKNSNDMVLSDLVQELWRIFRNKPHIIKDLPEETGRPSI</sequence>
<feature type="transmembrane region" description="Helical" evidence="9">
    <location>
        <begin position="294"/>
        <end position="318"/>
    </location>
</feature>
<dbReference type="PROSITE" id="PS51013">
    <property type="entry name" value="PANNEXIN"/>
    <property type="match status" value="1"/>
</dbReference>
<name>A0A0L8G1Q2_OCTBM</name>
<keyword evidence="7 9" id="KW-0472">Membrane</keyword>
<dbReference type="KEGG" id="obi:106879950"/>
<dbReference type="GO" id="GO:0005886">
    <property type="term" value="C:plasma membrane"/>
    <property type="evidence" value="ECO:0007669"/>
    <property type="project" value="UniProtKB-SubCell"/>
</dbReference>
<dbReference type="GO" id="GO:0034220">
    <property type="term" value="P:monoatomic ion transmembrane transport"/>
    <property type="evidence" value="ECO:0007669"/>
    <property type="project" value="UniProtKB-KW"/>
</dbReference>
<reference evidence="10" key="1">
    <citation type="submission" date="2015-07" db="EMBL/GenBank/DDBJ databases">
        <title>MeaNS - Measles Nucleotide Surveillance Program.</title>
        <authorList>
            <person name="Tran T."/>
            <person name="Druce J."/>
        </authorList>
    </citation>
    <scope>NUCLEOTIDE SEQUENCE</scope>
    <source>
        <strain evidence="10">UCB-OBI-ISO-001</strain>
        <tissue evidence="10">Gonad</tissue>
    </source>
</reference>
<keyword evidence="6 9" id="KW-0406">Ion transport</keyword>
<comment type="function">
    <text evidence="9">Structural component of the gap junctions.</text>
</comment>
<keyword evidence="3" id="KW-1003">Cell membrane</keyword>
<feature type="transmembrane region" description="Helical" evidence="9">
    <location>
        <begin position="106"/>
        <end position="131"/>
    </location>
</feature>
<evidence type="ECO:0000256" key="5">
    <source>
        <dbReference type="ARBA" id="ARBA00022989"/>
    </source>
</evidence>
<dbReference type="PANTHER" id="PTHR11893">
    <property type="entry name" value="INNEXIN"/>
    <property type="match status" value="1"/>
</dbReference>
<evidence type="ECO:0000256" key="2">
    <source>
        <dbReference type="ARBA" id="ARBA00022448"/>
    </source>
</evidence>
<dbReference type="OrthoDB" id="5867527at2759"/>
<comment type="similarity">
    <text evidence="9">Belongs to the pannexin family.</text>
</comment>
<feature type="transmembrane region" description="Helical" evidence="9">
    <location>
        <begin position="209"/>
        <end position="232"/>
    </location>
</feature>
<dbReference type="InterPro" id="IPR000990">
    <property type="entry name" value="Innexin"/>
</dbReference>
<organism evidence="10">
    <name type="scientific">Octopus bimaculoides</name>
    <name type="common">California two-spotted octopus</name>
    <dbReference type="NCBI Taxonomy" id="37653"/>
    <lineage>
        <taxon>Eukaryota</taxon>
        <taxon>Metazoa</taxon>
        <taxon>Spiralia</taxon>
        <taxon>Lophotrochozoa</taxon>
        <taxon>Mollusca</taxon>
        <taxon>Cephalopoda</taxon>
        <taxon>Coleoidea</taxon>
        <taxon>Octopodiformes</taxon>
        <taxon>Octopoda</taxon>
        <taxon>Incirrata</taxon>
        <taxon>Octopodidae</taxon>
        <taxon>Octopus</taxon>
    </lineage>
</organism>
<proteinExistence type="inferred from homology"/>
<keyword evidence="5 9" id="KW-1133">Transmembrane helix</keyword>
<keyword evidence="4 9" id="KW-0812">Transmembrane</keyword>
<keyword evidence="8 9" id="KW-0407">Ion channel</keyword>
<protein>
    <recommendedName>
        <fullName evidence="9">Innexin</fullName>
    </recommendedName>
</protein>